<organism evidence="10 11">
    <name type="scientific">Vineibacter terrae</name>
    <dbReference type="NCBI Taxonomy" id="2586908"/>
    <lineage>
        <taxon>Bacteria</taxon>
        <taxon>Pseudomonadati</taxon>
        <taxon>Pseudomonadota</taxon>
        <taxon>Alphaproteobacteria</taxon>
        <taxon>Hyphomicrobiales</taxon>
        <taxon>Vineibacter</taxon>
    </lineage>
</organism>
<evidence type="ECO:0000313" key="11">
    <source>
        <dbReference type="Proteomes" id="UP000321638"/>
    </source>
</evidence>
<evidence type="ECO:0000256" key="9">
    <source>
        <dbReference type="SAM" id="Phobius"/>
    </source>
</evidence>
<reference evidence="10 11" key="1">
    <citation type="submission" date="2019-06" db="EMBL/GenBank/DDBJ databases">
        <title>New taxonomy in bacterial strain CC-CFT640, isolated from vineyard.</title>
        <authorList>
            <person name="Lin S.-Y."/>
            <person name="Tsai C.-F."/>
            <person name="Young C.-C."/>
        </authorList>
    </citation>
    <scope>NUCLEOTIDE SEQUENCE [LARGE SCALE GENOMIC DNA]</scope>
    <source>
        <strain evidence="10 11">CC-CFT640</strain>
    </source>
</reference>
<dbReference type="PANTHER" id="PTHR11795:SF445">
    <property type="entry name" value="AMINO ACID ABC TRANSPORTER PERMEASE PROTEIN"/>
    <property type="match status" value="1"/>
</dbReference>
<evidence type="ECO:0000256" key="2">
    <source>
        <dbReference type="ARBA" id="ARBA00022448"/>
    </source>
</evidence>
<dbReference type="AlphaFoldDB" id="A0A5C8PCR3"/>
<feature type="transmembrane region" description="Helical" evidence="9">
    <location>
        <begin position="43"/>
        <end position="63"/>
    </location>
</feature>
<comment type="caution">
    <text evidence="10">The sequence shown here is derived from an EMBL/GenBank/DDBJ whole genome shotgun (WGS) entry which is preliminary data.</text>
</comment>
<keyword evidence="5" id="KW-0029">Amino-acid transport</keyword>
<evidence type="ECO:0000256" key="1">
    <source>
        <dbReference type="ARBA" id="ARBA00004651"/>
    </source>
</evidence>
<dbReference type="GO" id="GO:0022857">
    <property type="term" value="F:transmembrane transporter activity"/>
    <property type="evidence" value="ECO:0007669"/>
    <property type="project" value="InterPro"/>
</dbReference>
<dbReference type="InterPro" id="IPR001851">
    <property type="entry name" value="ABC_transp_permease"/>
</dbReference>
<evidence type="ECO:0000313" key="10">
    <source>
        <dbReference type="EMBL" id="TXL71141.1"/>
    </source>
</evidence>
<feature type="transmembrane region" description="Helical" evidence="9">
    <location>
        <begin position="195"/>
        <end position="216"/>
    </location>
</feature>
<dbReference type="Proteomes" id="UP000321638">
    <property type="component" value="Unassembled WGS sequence"/>
</dbReference>
<dbReference type="Pfam" id="PF02653">
    <property type="entry name" value="BPD_transp_2"/>
    <property type="match status" value="1"/>
</dbReference>
<dbReference type="CDD" id="cd06582">
    <property type="entry name" value="TM_PBP1_LivH_like"/>
    <property type="match status" value="1"/>
</dbReference>
<feature type="transmembrane region" description="Helical" evidence="9">
    <location>
        <begin position="267"/>
        <end position="284"/>
    </location>
</feature>
<feature type="transmembrane region" description="Helical" evidence="9">
    <location>
        <begin position="12"/>
        <end position="37"/>
    </location>
</feature>
<evidence type="ECO:0000256" key="6">
    <source>
        <dbReference type="ARBA" id="ARBA00022989"/>
    </source>
</evidence>
<feature type="transmembrane region" description="Helical" evidence="9">
    <location>
        <begin position="228"/>
        <end position="255"/>
    </location>
</feature>
<protein>
    <submittedName>
        <fullName evidence="10">Branched-chain amino acid ABC transporter permease</fullName>
    </submittedName>
</protein>
<feature type="transmembrane region" description="Helical" evidence="9">
    <location>
        <begin position="146"/>
        <end position="166"/>
    </location>
</feature>
<comment type="subcellular location">
    <subcellularLocation>
        <location evidence="1">Cell membrane</location>
        <topology evidence="1">Multi-pass membrane protein</topology>
    </subcellularLocation>
</comment>
<dbReference type="GO" id="GO:0005886">
    <property type="term" value="C:plasma membrane"/>
    <property type="evidence" value="ECO:0007669"/>
    <property type="project" value="UniProtKB-SubCell"/>
</dbReference>
<keyword evidence="2" id="KW-0813">Transport</keyword>
<dbReference type="GO" id="GO:0006865">
    <property type="term" value="P:amino acid transport"/>
    <property type="evidence" value="ECO:0007669"/>
    <property type="project" value="UniProtKB-KW"/>
</dbReference>
<evidence type="ECO:0000256" key="5">
    <source>
        <dbReference type="ARBA" id="ARBA00022970"/>
    </source>
</evidence>
<dbReference type="PANTHER" id="PTHR11795">
    <property type="entry name" value="BRANCHED-CHAIN AMINO ACID TRANSPORT SYSTEM PERMEASE PROTEIN LIVH"/>
    <property type="match status" value="1"/>
</dbReference>
<evidence type="ECO:0000256" key="7">
    <source>
        <dbReference type="ARBA" id="ARBA00023136"/>
    </source>
</evidence>
<keyword evidence="6 9" id="KW-1133">Transmembrane helix</keyword>
<evidence type="ECO:0000256" key="8">
    <source>
        <dbReference type="ARBA" id="ARBA00037998"/>
    </source>
</evidence>
<feature type="transmembrane region" description="Helical" evidence="9">
    <location>
        <begin position="70"/>
        <end position="93"/>
    </location>
</feature>
<gene>
    <name evidence="10" type="ORF">FHP25_31565</name>
</gene>
<evidence type="ECO:0000256" key="4">
    <source>
        <dbReference type="ARBA" id="ARBA00022692"/>
    </source>
</evidence>
<dbReference type="InterPro" id="IPR052157">
    <property type="entry name" value="BCAA_transport_permease"/>
</dbReference>
<keyword evidence="7 9" id="KW-0472">Membrane</keyword>
<comment type="similarity">
    <text evidence="8">Belongs to the binding-protein-dependent transport system permease family. LivHM subfamily.</text>
</comment>
<evidence type="ECO:0000256" key="3">
    <source>
        <dbReference type="ARBA" id="ARBA00022475"/>
    </source>
</evidence>
<name>A0A5C8PCR3_9HYPH</name>
<dbReference type="OrthoDB" id="8212178at2"/>
<keyword evidence="11" id="KW-1185">Reference proteome</keyword>
<proteinExistence type="inferred from homology"/>
<feature type="transmembrane region" description="Helical" evidence="9">
    <location>
        <begin position="105"/>
        <end position="125"/>
    </location>
</feature>
<accession>A0A5C8PCR3</accession>
<keyword evidence="4 9" id="KW-0812">Transmembrane</keyword>
<dbReference type="EMBL" id="VDUZ01000048">
    <property type="protein sequence ID" value="TXL71141.1"/>
    <property type="molecule type" value="Genomic_DNA"/>
</dbReference>
<sequence length="294" mass="31794">MEPWLMQIFDIYLLEALINGILLGGVLALLALGLNLIFGVIDVVWICYAELIMIGMYAIYFLFTVYHLPFPLAALIAVAAVGALGALLHYLVIEPLLNAAPINQLLATGGVLFFLQSAATVAFGIDFRNAGIRLPVLNVAEMYISYARLLAFGAALVAMVVVYLFLTRTYIGTAIRAIAQDRQIMPLMGVDSRRVYFVTSAVGGALAGLAATLLVLQYDVHPFVGLSFGPITFMICVLGGLGNMIGGFVAAFIFAEIISLGGLYSDLEWGYVLAFAFFIVMMFVRPQGLLARRS</sequence>
<keyword evidence="3" id="KW-1003">Cell membrane</keyword>